<evidence type="ECO:0000313" key="2">
    <source>
        <dbReference type="EMBL" id="KND37232.1"/>
    </source>
</evidence>
<name>A0A0L0KGG5_9ACTN</name>
<feature type="region of interest" description="Disordered" evidence="1">
    <location>
        <begin position="81"/>
        <end position="119"/>
    </location>
</feature>
<evidence type="ECO:0000313" key="3">
    <source>
        <dbReference type="Proteomes" id="UP000037151"/>
    </source>
</evidence>
<organism evidence="2 3">
    <name type="scientific">Streptomyces acidiscabies</name>
    <dbReference type="NCBI Taxonomy" id="42234"/>
    <lineage>
        <taxon>Bacteria</taxon>
        <taxon>Bacillati</taxon>
        <taxon>Actinomycetota</taxon>
        <taxon>Actinomycetes</taxon>
        <taxon>Kitasatosporales</taxon>
        <taxon>Streptomycetaceae</taxon>
        <taxon>Streptomyces</taxon>
    </lineage>
</organism>
<gene>
    <name evidence="2" type="ORF">IQ63_09905</name>
</gene>
<accession>A0A0L0KGG5</accession>
<proteinExistence type="predicted"/>
<dbReference type="PATRIC" id="fig|42234.21.peg.2041"/>
<comment type="caution">
    <text evidence="2">The sequence shown here is derived from an EMBL/GenBank/DDBJ whole genome shotgun (WGS) entry which is preliminary data.</text>
</comment>
<feature type="compositionally biased region" description="Low complexity" evidence="1">
    <location>
        <begin position="104"/>
        <end position="119"/>
    </location>
</feature>
<feature type="compositionally biased region" description="Basic and acidic residues" evidence="1">
    <location>
        <begin position="92"/>
        <end position="103"/>
    </location>
</feature>
<feature type="region of interest" description="Disordered" evidence="1">
    <location>
        <begin position="12"/>
        <end position="34"/>
    </location>
</feature>
<evidence type="ECO:0000256" key="1">
    <source>
        <dbReference type="SAM" id="MobiDB-lite"/>
    </source>
</evidence>
<reference evidence="3" key="1">
    <citation type="submission" date="2014-07" db="EMBL/GenBank/DDBJ databases">
        <title>Genome sequencing of plant-pathogenic Streptomyces species.</title>
        <authorList>
            <person name="Harrison J."/>
            <person name="Sapp M."/>
            <person name="Thwaites R."/>
            <person name="Studholme D.J."/>
        </authorList>
    </citation>
    <scope>NUCLEOTIDE SEQUENCE [LARGE SCALE GENOMIC DNA]</scope>
    <source>
        <strain evidence="3">NCPPB 4445</strain>
    </source>
</reference>
<dbReference type="Proteomes" id="UP000037151">
    <property type="component" value="Unassembled WGS sequence"/>
</dbReference>
<dbReference type="AlphaFoldDB" id="A0A0L0KGG5"/>
<protein>
    <submittedName>
        <fullName evidence="2">Uncharacterized protein</fullName>
    </submittedName>
</protein>
<sequence>MGLLVVLAVGCSTSDPPPPAPSAACADTAPVPSGSVPAAVRDFDRMGEWYGADDLWVARPRVQDEPAEGYRTKYPSITLDSRGQVTGRKGAPRVEVERLDRSGSARGSSGSTGGLATADGGRQWWPTVVQFAGPGCWRVTETLGSTEVRFTVRVAQLPK</sequence>
<dbReference type="EMBL" id="JPPY01000068">
    <property type="protein sequence ID" value="KND37232.1"/>
    <property type="molecule type" value="Genomic_DNA"/>
</dbReference>